<organism evidence="3 4">
    <name type="scientific">Parabacteroides hominis</name>
    <dbReference type="NCBI Taxonomy" id="2763057"/>
    <lineage>
        <taxon>Bacteria</taxon>
        <taxon>Pseudomonadati</taxon>
        <taxon>Bacteroidota</taxon>
        <taxon>Bacteroidia</taxon>
        <taxon>Bacteroidales</taxon>
        <taxon>Tannerellaceae</taxon>
        <taxon>Parabacteroides</taxon>
    </lineage>
</organism>
<evidence type="ECO:0008006" key="5">
    <source>
        <dbReference type="Google" id="ProtNLM"/>
    </source>
</evidence>
<evidence type="ECO:0000256" key="2">
    <source>
        <dbReference type="SAM" id="SignalP"/>
    </source>
</evidence>
<evidence type="ECO:0000256" key="1">
    <source>
        <dbReference type="SAM" id="MobiDB-lite"/>
    </source>
</evidence>
<proteinExistence type="predicted"/>
<feature type="chain" id="PRO_5045598215" description="DUF4412 domain-containing protein" evidence="2">
    <location>
        <begin position="21"/>
        <end position="315"/>
    </location>
</feature>
<name>A0ABR7DKZ2_9BACT</name>
<dbReference type="EMBL" id="JACOOJ010000001">
    <property type="protein sequence ID" value="MBC5631343.1"/>
    <property type="molecule type" value="Genomic_DNA"/>
</dbReference>
<comment type="caution">
    <text evidence="3">The sequence shown here is derived from an EMBL/GenBank/DDBJ whole genome shotgun (WGS) entry which is preliminary data.</text>
</comment>
<dbReference type="PROSITE" id="PS51257">
    <property type="entry name" value="PROKAR_LIPOPROTEIN"/>
    <property type="match status" value="1"/>
</dbReference>
<accession>A0ABR7DKZ2</accession>
<reference evidence="3 4" key="1">
    <citation type="submission" date="2020-08" db="EMBL/GenBank/DDBJ databases">
        <title>Genome public.</title>
        <authorList>
            <person name="Liu C."/>
            <person name="Sun Q."/>
        </authorList>
    </citation>
    <scope>NUCLEOTIDE SEQUENCE [LARGE SCALE GENOMIC DNA]</scope>
    <source>
        <strain evidence="3 4">NSJ-79</strain>
    </source>
</reference>
<protein>
    <recommendedName>
        <fullName evidence="5">DUF4412 domain-containing protein</fullName>
    </recommendedName>
</protein>
<sequence length="315" mass="34952">MKRKYYTLLICLAGIALLTACDGEKMKRKFHAAAKVVAEHKNSAGSGKEDGEEAEKQEGGTKSGAFVDPSITPAQNKALDRENPWFARDFRMELTAQTMGGKVNVEIQKSGKVLYYHFWNNSGNAEMLILLDEGEYKLYQISTKNKVAQLTGTSDLDYYTFFCNRIGGAYGIVHTARKEDNKKAKQDDTIIRTETQESVNVEDERWGGFDCEKITRVTETESDLGVGMKALGGLLGNKGDMDGVMKDMKKIKQTYITWIDKASGAVVHRYYKMDGGTGMGTFAEQMQPQPSVALLTFSPDPSLIPTSLEGYKLVQ</sequence>
<evidence type="ECO:0000313" key="3">
    <source>
        <dbReference type="EMBL" id="MBC5631343.1"/>
    </source>
</evidence>
<keyword evidence="2" id="KW-0732">Signal</keyword>
<keyword evidence="4" id="KW-1185">Reference proteome</keyword>
<gene>
    <name evidence="3" type="ORF">H8S65_00940</name>
</gene>
<dbReference type="Proteomes" id="UP000651475">
    <property type="component" value="Unassembled WGS sequence"/>
</dbReference>
<feature type="region of interest" description="Disordered" evidence="1">
    <location>
        <begin position="41"/>
        <end position="68"/>
    </location>
</feature>
<evidence type="ECO:0000313" key="4">
    <source>
        <dbReference type="Proteomes" id="UP000651475"/>
    </source>
</evidence>
<dbReference type="RefSeq" id="WP_186928081.1">
    <property type="nucleotide sequence ID" value="NZ_JACOOJ010000001.1"/>
</dbReference>
<feature type="signal peptide" evidence="2">
    <location>
        <begin position="1"/>
        <end position="20"/>
    </location>
</feature>